<keyword evidence="3" id="KW-0812">Transmembrane</keyword>
<dbReference type="GO" id="GO:0042302">
    <property type="term" value="F:structural constituent of cuticle"/>
    <property type="evidence" value="ECO:0007669"/>
    <property type="project" value="InterPro"/>
</dbReference>
<organism evidence="5 6">
    <name type="scientific">Steinernema glaseri</name>
    <dbReference type="NCBI Taxonomy" id="37863"/>
    <lineage>
        <taxon>Eukaryota</taxon>
        <taxon>Metazoa</taxon>
        <taxon>Ecdysozoa</taxon>
        <taxon>Nematoda</taxon>
        <taxon>Chromadorea</taxon>
        <taxon>Rhabditida</taxon>
        <taxon>Tylenchina</taxon>
        <taxon>Panagrolaimomorpha</taxon>
        <taxon>Strongyloidoidea</taxon>
        <taxon>Steinernematidae</taxon>
        <taxon>Steinernema</taxon>
    </lineage>
</organism>
<evidence type="ECO:0000313" key="5">
    <source>
        <dbReference type="Proteomes" id="UP000095287"/>
    </source>
</evidence>
<feature type="region of interest" description="Disordered" evidence="2">
    <location>
        <begin position="247"/>
        <end position="376"/>
    </location>
</feature>
<dbReference type="Pfam" id="PF01391">
    <property type="entry name" value="Collagen"/>
    <property type="match status" value="1"/>
</dbReference>
<dbReference type="Pfam" id="PF01484">
    <property type="entry name" value="Col_cuticle_N"/>
    <property type="match status" value="1"/>
</dbReference>
<sequence length="412" mass="42395">MKTSPRTNSSGTSSRFGIFFSTNGDGETEAQNIDVPLDLTPSLFSLHPSAPHSFSDCRHPLVCKFLSAAPDADRLIFEPSSNRVKACTTTTICVANGHSRSEMTFQAVAAGTVVLSCASLLILIISTAVLLNKGNDVREILEVRAQRFQERADGVWGTMMEIESKGAFSTGRTYRHVDPLTHILQKCNQCTRLHCPTGPPGEIGSAGLDGHPGTPGKTGRPGIDGVDVQLDPPKDLPCSICPAGIPGLRGSQGERGLPGKVGQSGAPGYPGKPGTDGAPGNRGAPGQPGTAGRRGPKGPVGDTAISGIGIKGPKGPPGPRGSRGSPGIPGRNSNIPGGAGKLGPVGPPGQRGNPGPYGDRGGWGAPGEPGMPSTYCPSDCGVSKILAPALHYPFAPDTEEYDEEEGTPYGFK</sequence>
<dbReference type="PANTHER" id="PTHR24637">
    <property type="entry name" value="COLLAGEN"/>
    <property type="match status" value="1"/>
</dbReference>
<dbReference type="PANTHER" id="PTHR24637:SF373">
    <property type="entry name" value="NEMATODE CUTICLE COLLAGEN N-TERMINAL DOMAIN-CONTAINING PROTEIN"/>
    <property type="match status" value="1"/>
</dbReference>
<feature type="region of interest" description="Disordered" evidence="2">
    <location>
        <begin position="201"/>
        <end position="227"/>
    </location>
</feature>
<feature type="domain" description="Nematode cuticle collagen N-terminal" evidence="4">
    <location>
        <begin position="107"/>
        <end position="159"/>
    </location>
</feature>
<keyword evidence="5" id="KW-1185">Reference proteome</keyword>
<dbReference type="WBParaSite" id="L893_g19382.t1">
    <property type="protein sequence ID" value="L893_g19382.t1"/>
    <property type="gene ID" value="L893_g19382"/>
</dbReference>
<dbReference type="SMART" id="SM01088">
    <property type="entry name" value="Col_cuticle_N"/>
    <property type="match status" value="1"/>
</dbReference>
<feature type="transmembrane region" description="Helical" evidence="3">
    <location>
        <begin position="107"/>
        <end position="131"/>
    </location>
</feature>
<dbReference type="AlphaFoldDB" id="A0A1I7YTM7"/>
<protein>
    <submittedName>
        <fullName evidence="6">Col_cuticle_N domain-containing protein</fullName>
    </submittedName>
</protein>
<reference evidence="6" key="1">
    <citation type="submission" date="2016-11" db="UniProtKB">
        <authorList>
            <consortium name="WormBaseParasite"/>
        </authorList>
    </citation>
    <scope>IDENTIFICATION</scope>
</reference>
<keyword evidence="1" id="KW-0677">Repeat</keyword>
<evidence type="ECO:0000256" key="3">
    <source>
        <dbReference type="SAM" id="Phobius"/>
    </source>
</evidence>
<proteinExistence type="predicted"/>
<evidence type="ECO:0000259" key="4">
    <source>
        <dbReference type="SMART" id="SM01088"/>
    </source>
</evidence>
<keyword evidence="3" id="KW-1133">Transmembrane helix</keyword>
<evidence type="ECO:0000313" key="6">
    <source>
        <dbReference type="WBParaSite" id="L893_g19382.t1"/>
    </source>
</evidence>
<name>A0A1I7YTM7_9BILA</name>
<keyword evidence="3" id="KW-0472">Membrane</keyword>
<feature type="compositionally biased region" description="Low complexity" evidence="2">
    <location>
        <begin position="320"/>
        <end position="331"/>
    </location>
</feature>
<dbReference type="Proteomes" id="UP000095287">
    <property type="component" value="Unplaced"/>
</dbReference>
<feature type="compositionally biased region" description="Gly residues" evidence="2">
    <location>
        <begin position="358"/>
        <end position="367"/>
    </location>
</feature>
<evidence type="ECO:0000256" key="1">
    <source>
        <dbReference type="ARBA" id="ARBA00022737"/>
    </source>
</evidence>
<dbReference type="InterPro" id="IPR008160">
    <property type="entry name" value="Collagen"/>
</dbReference>
<evidence type="ECO:0000256" key="2">
    <source>
        <dbReference type="SAM" id="MobiDB-lite"/>
    </source>
</evidence>
<dbReference type="InterPro" id="IPR002486">
    <property type="entry name" value="Col_cuticle_N"/>
</dbReference>
<accession>A0A1I7YTM7</accession>